<sequence length="740" mass="79992">MLSRAARPLFLLAILTGSFLLFLTQPMIARMALPRLGGAPAVWNSAMLVYQALLLGGYAYAHYISRLAPRRQAGLHLVLFALAALWLPIGVGDRVLPADAAPALWAPWLLLSSIGPLFFIVSAQAPLMQRWYALDPARGDPYPLYAASNLGSFAGLLSYPLLVEPVLTLDQQSLLWSAGYALLVLLVGLCALTIPAHVVEATPAADEGEAPTVRQILCWIALSAVPSGLMLSTTTHLTTDIVALPLLWVVPLGLYLLSFVIAFAARRRAADVFVTIGPFVLLIAGGFAFSGGSRSPFFTATLGLALLFTTAVALHSALYRARPSAGHLTSYYLAMALGGVLGGLFCALVAPAVFDWAYEHPLLILAAAWLVPQRRLLPWEVPLWATLSLIGLAFVLSFAADMKPWAWIDSTAALMMSIAISLTALLFIGRRGAFAACLAALMLSYGGWRTLEESRVADRTRSYFGVYTISTRSNPPSRLLTHGTTLHGVQNLTPGQETEPTSYYSRHSGIGHAMTSLGIFHGDHPKVGVVGLGTGTLSCYAQPGQEWRFFEIDPAIVAIARDPRRFSFLSRCAPGAKVVLGDARLSLARAAPGSLDMLAIDAFSSDAVPMHLLTREALAVYRRALAPTGLLLIHISNRYLDLEPVLAAAAKRDGWYGRVYDYVPSGEEQGRNVTMSVWVALAPDPDTILTLQIASGEDAHQWRPLIARNGFEGWSDDHASILPLLEDWSNWVPDVIRDMP</sequence>
<accession>A0A4Y8ZTW6</accession>
<protein>
    <recommendedName>
        <fullName evidence="5">Spermidine synthase</fullName>
    </recommendedName>
</protein>
<dbReference type="PANTHER" id="PTHR43317:SF1">
    <property type="entry name" value="THERMOSPERMINE SYNTHASE ACAULIS5"/>
    <property type="match status" value="1"/>
</dbReference>
<feature type="transmembrane region" description="Helical" evidence="2">
    <location>
        <begin position="41"/>
        <end position="61"/>
    </location>
</feature>
<feature type="transmembrane region" description="Helical" evidence="2">
    <location>
        <begin position="174"/>
        <end position="195"/>
    </location>
</feature>
<keyword evidence="1" id="KW-0620">Polyamine biosynthesis</keyword>
<gene>
    <name evidence="3" type="ORF">E2493_05165</name>
</gene>
<dbReference type="GO" id="GO:0006596">
    <property type="term" value="P:polyamine biosynthetic process"/>
    <property type="evidence" value="ECO:0007669"/>
    <property type="project" value="UniProtKB-KW"/>
</dbReference>
<name>A0A4Y8ZTW6_9SPHN</name>
<dbReference type="PANTHER" id="PTHR43317">
    <property type="entry name" value="THERMOSPERMINE SYNTHASE ACAULIS5"/>
    <property type="match status" value="1"/>
</dbReference>
<dbReference type="Gene3D" id="3.40.50.150">
    <property type="entry name" value="Vaccinia Virus protein VP39"/>
    <property type="match status" value="1"/>
</dbReference>
<feature type="transmembrane region" description="Helical" evidence="2">
    <location>
        <begin position="407"/>
        <end position="427"/>
    </location>
</feature>
<evidence type="ECO:0000256" key="2">
    <source>
        <dbReference type="SAM" id="Phobius"/>
    </source>
</evidence>
<feature type="transmembrane region" description="Helical" evidence="2">
    <location>
        <begin position="103"/>
        <end position="121"/>
    </location>
</feature>
<comment type="caution">
    <text evidence="3">The sequence shown here is derived from an EMBL/GenBank/DDBJ whole genome shotgun (WGS) entry which is preliminary data.</text>
</comment>
<keyword evidence="2" id="KW-1133">Transmembrane helix</keyword>
<feature type="transmembrane region" description="Helical" evidence="2">
    <location>
        <begin position="272"/>
        <end position="291"/>
    </location>
</feature>
<evidence type="ECO:0000256" key="1">
    <source>
        <dbReference type="ARBA" id="ARBA00023115"/>
    </source>
</evidence>
<evidence type="ECO:0008006" key="5">
    <source>
        <dbReference type="Google" id="ProtNLM"/>
    </source>
</evidence>
<dbReference type="SUPFAM" id="SSF53335">
    <property type="entry name" value="S-adenosyl-L-methionine-dependent methyltransferases"/>
    <property type="match status" value="1"/>
</dbReference>
<feature type="transmembrane region" description="Helical" evidence="2">
    <location>
        <begin position="73"/>
        <end position="91"/>
    </location>
</feature>
<evidence type="ECO:0000313" key="4">
    <source>
        <dbReference type="Proteomes" id="UP000298213"/>
    </source>
</evidence>
<feature type="transmembrane region" description="Helical" evidence="2">
    <location>
        <begin position="381"/>
        <end position="400"/>
    </location>
</feature>
<dbReference type="NCBIfam" id="NF037959">
    <property type="entry name" value="MFS_SpdSyn"/>
    <property type="match status" value="1"/>
</dbReference>
<reference evidence="3 4" key="1">
    <citation type="submission" date="2019-03" db="EMBL/GenBank/DDBJ databases">
        <title>Genome sequence of Sphingomonas sp. 17J27-24.</title>
        <authorList>
            <person name="Kim M."/>
            <person name="Maeng S."/>
            <person name="Sathiyaraj S."/>
        </authorList>
    </citation>
    <scope>NUCLEOTIDE SEQUENCE [LARGE SCALE GENOMIC DNA]</scope>
    <source>
        <strain evidence="3 4">17J27-24</strain>
    </source>
</reference>
<feature type="transmembrane region" description="Helical" evidence="2">
    <location>
        <begin position="241"/>
        <end position="265"/>
    </location>
</feature>
<keyword evidence="4" id="KW-1185">Reference proteome</keyword>
<feature type="transmembrane region" description="Helical" evidence="2">
    <location>
        <begin position="331"/>
        <end position="354"/>
    </location>
</feature>
<keyword evidence="2" id="KW-0812">Transmembrane</keyword>
<keyword evidence="2" id="KW-0472">Membrane</keyword>
<evidence type="ECO:0000313" key="3">
    <source>
        <dbReference type="EMBL" id="TFI59364.1"/>
    </source>
</evidence>
<feature type="transmembrane region" description="Helical" evidence="2">
    <location>
        <begin position="216"/>
        <end position="235"/>
    </location>
</feature>
<dbReference type="EMBL" id="SPDV01000008">
    <property type="protein sequence ID" value="TFI59364.1"/>
    <property type="molecule type" value="Genomic_DNA"/>
</dbReference>
<proteinExistence type="predicted"/>
<feature type="transmembrane region" description="Helical" evidence="2">
    <location>
        <begin position="142"/>
        <end position="162"/>
    </location>
</feature>
<organism evidence="3 4">
    <name type="scientific">Sphingomonas parva</name>
    <dbReference type="NCBI Taxonomy" id="2555898"/>
    <lineage>
        <taxon>Bacteria</taxon>
        <taxon>Pseudomonadati</taxon>
        <taxon>Pseudomonadota</taxon>
        <taxon>Alphaproteobacteria</taxon>
        <taxon>Sphingomonadales</taxon>
        <taxon>Sphingomonadaceae</taxon>
        <taxon>Sphingomonas</taxon>
    </lineage>
</organism>
<feature type="transmembrane region" description="Helical" evidence="2">
    <location>
        <begin position="297"/>
        <end position="319"/>
    </location>
</feature>
<dbReference type="OrthoDB" id="9761985at2"/>
<dbReference type="Proteomes" id="UP000298213">
    <property type="component" value="Unassembled WGS sequence"/>
</dbReference>
<dbReference type="AlphaFoldDB" id="A0A4Y8ZTW6"/>
<dbReference type="InterPro" id="IPR029063">
    <property type="entry name" value="SAM-dependent_MTases_sf"/>
</dbReference>